<dbReference type="InterPro" id="IPR003439">
    <property type="entry name" value="ABC_transporter-like_ATP-bd"/>
</dbReference>
<dbReference type="GO" id="GO:0043190">
    <property type="term" value="C:ATP-binding cassette (ABC) transporter complex"/>
    <property type="evidence" value="ECO:0007669"/>
    <property type="project" value="InterPro"/>
</dbReference>
<evidence type="ECO:0000259" key="5">
    <source>
        <dbReference type="PROSITE" id="PS50893"/>
    </source>
</evidence>
<dbReference type="InterPro" id="IPR008995">
    <property type="entry name" value="Mo/tungstate-bd_C_term_dom"/>
</dbReference>
<dbReference type="PANTHER" id="PTHR42781">
    <property type="entry name" value="SPERMIDINE/PUTRESCINE IMPORT ATP-BINDING PROTEIN POTA"/>
    <property type="match status" value="1"/>
</dbReference>
<keyword evidence="3 6" id="KW-0067">ATP-binding</keyword>
<dbReference type="FunFam" id="3.40.50.300:FF:000425">
    <property type="entry name" value="Probable ABC transporter, ATP-binding subunit"/>
    <property type="match status" value="1"/>
</dbReference>
<dbReference type="PANTHER" id="PTHR42781:SF4">
    <property type="entry name" value="SPERMIDINE_PUTRESCINE IMPORT ATP-BINDING PROTEIN POTA"/>
    <property type="match status" value="1"/>
</dbReference>
<dbReference type="InterPro" id="IPR050093">
    <property type="entry name" value="ABC_SmlMolc_Importer"/>
</dbReference>
<dbReference type="GO" id="GO:0005524">
    <property type="term" value="F:ATP binding"/>
    <property type="evidence" value="ECO:0007669"/>
    <property type="project" value="UniProtKB-KW"/>
</dbReference>
<dbReference type="AlphaFoldDB" id="A0A845L8W9"/>
<dbReference type="Gene3D" id="2.40.50.100">
    <property type="match status" value="1"/>
</dbReference>
<dbReference type="EC" id="7.6.2.9" evidence="4"/>
<dbReference type="GO" id="GO:0015418">
    <property type="term" value="F:ABC-type quaternary ammonium compound transporting activity"/>
    <property type="evidence" value="ECO:0007669"/>
    <property type="project" value="UniProtKB-EC"/>
</dbReference>
<dbReference type="InterPro" id="IPR017871">
    <property type="entry name" value="ABC_transporter-like_CS"/>
</dbReference>
<evidence type="ECO:0000313" key="7">
    <source>
        <dbReference type="Proteomes" id="UP000471031"/>
    </source>
</evidence>
<dbReference type="OrthoDB" id="9802264at2"/>
<dbReference type="EMBL" id="WXEX01000006">
    <property type="protein sequence ID" value="MZP43082.1"/>
    <property type="molecule type" value="Genomic_DNA"/>
</dbReference>
<keyword evidence="2" id="KW-0547">Nucleotide-binding</keyword>
<gene>
    <name evidence="6" type="ORF">GTO89_08535</name>
</gene>
<dbReference type="Gene3D" id="3.40.50.300">
    <property type="entry name" value="P-loop containing nucleotide triphosphate hydrolases"/>
    <property type="match status" value="1"/>
</dbReference>
<accession>A0A845L8W9</accession>
<dbReference type="PROSITE" id="PS50893">
    <property type="entry name" value="ABC_TRANSPORTER_2"/>
    <property type="match status" value="1"/>
</dbReference>
<reference evidence="6 7" key="1">
    <citation type="submission" date="2020-01" db="EMBL/GenBank/DDBJ databases">
        <title>Whole genome sequence of Heliobacterium gestii DSM 11169.</title>
        <authorList>
            <person name="Kyndt J.A."/>
            <person name="Meyer T.E."/>
        </authorList>
    </citation>
    <scope>NUCLEOTIDE SEQUENCE [LARGE SCALE GENOMIC DNA]</scope>
    <source>
        <strain evidence="6 7">DSM 11169</strain>
    </source>
</reference>
<dbReference type="RefSeq" id="WP_161261655.1">
    <property type="nucleotide sequence ID" value="NZ_WXEX01000006.1"/>
</dbReference>
<protein>
    <recommendedName>
        <fullName evidence="4">ABC-type quaternary amine transporter</fullName>
        <ecNumber evidence="4">7.6.2.9</ecNumber>
    </recommendedName>
</protein>
<dbReference type="SUPFAM" id="SSF50331">
    <property type="entry name" value="MOP-like"/>
    <property type="match status" value="1"/>
</dbReference>
<dbReference type="InterPro" id="IPR013611">
    <property type="entry name" value="Transp-assoc_OB_typ2"/>
</dbReference>
<evidence type="ECO:0000256" key="2">
    <source>
        <dbReference type="ARBA" id="ARBA00022741"/>
    </source>
</evidence>
<name>A0A845L8W9_HELGE</name>
<dbReference type="Proteomes" id="UP000471031">
    <property type="component" value="Unassembled WGS sequence"/>
</dbReference>
<comment type="caution">
    <text evidence="6">The sequence shown here is derived from an EMBL/GenBank/DDBJ whole genome shotgun (WGS) entry which is preliminary data.</text>
</comment>
<evidence type="ECO:0000313" key="6">
    <source>
        <dbReference type="EMBL" id="MZP43082.1"/>
    </source>
</evidence>
<dbReference type="SMART" id="SM00382">
    <property type="entry name" value="AAA"/>
    <property type="match status" value="1"/>
</dbReference>
<evidence type="ECO:0000256" key="1">
    <source>
        <dbReference type="ARBA" id="ARBA00022448"/>
    </source>
</evidence>
<evidence type="ECO:0000256" key="3">
    <source>
        <dbReference type="ARBA" id="ARBA00022840"/>
    </source>
</evidence>
<keyword evidence="1" id="KW-0813">Transport</keyword>
<proteinExistence type="predicted"/>
<sequence length="359" mass="39581">MTVEVKQLSKSYGKGLPPAVDEVSFKVLDGGITALLGPSGGGKTTLLRLIAGLETPSAGEVHLAGQRVDHLPPQKREIGFVFQNYALFMHMTVFENIAFGLRMKKWTKSAIHDRVNELMGVTGIAGLEMRYPSQLSGGQQQRVAFARALAAKPRLLLLDEPFAAVDAQIRKELRLWLRQLHDEIPVTSLFVTHDQQEALELADQVAVIQQGRLEQLGRPQEIYEHPVTAFVARFMGDANWLSAEVSQGTAVAGEWSFPAPQWPDGTRVDLLIRPEDVEIKLCSGEECDQREVGQSYCLGQVQSLTFLGQGFRVVLRLDNGMLLTALLTNEKGATLQRGHSVLVGVQKGRVFLGESPHNR</sequence>
<dbReference type="Pfam" id="PF08402">
    <property type="entry name" value="TOBE_2"/>
    <property type="match status" value="1"/>
</dbReference>
<keyword evidence="7" id="KW-1185">Reference proteome</keyword>
<evidence type="ECO:0000256" key="4">
    <source>
        <dbReference type="ARBA" id="ARBA00066388"/>
    </source>
</evidence>
<dbReference type="PROSITE" id="PS00211">
    <property type="entry name" value="ABC_TRANSPORTER_1"/>
    <property type="match status" value="1"/>
</dbReference>
<dbReference type="SUPFAM" id="SSF52540">
    <property type="entry name" value="P-loop containing nucleoside triphosphate hydrolases"/>
    <property type="match status" value="1"/>
</dbReference>
<dbReference type="InterPro" id="IPR003593">
    <property type="entry name" value="AAA+_ATPase"/>
</dbReference>
<dbReference type="Pfam" id="PF00005">
    <property type="entry name" value="ABC_tran"/>
    <property type="match status" value="1"/>
</dbReference>
<organism evidence="6 7">
    <name type="scientific">Heliomicrobium gestii</name>
    <name type="common">Heliobacterium gestii</name>
    <dbReference type="NCBI Taxonomy" id="2699"/>
    <lineage>
        <taxon>Bacteria</taxon>
        <taxon>Bacillati</taxon>
        <taxon>Bacillota</taxon>
        <taxon>Clostridia</taxon>
        <taxon>Eubacteriales</taxon>
        <taxon>Heliobacteriaceae</taxon>
        <taxon>Heliomicrobium</taxon>
    </lineage>
</organism>
<feature type="domain" description="ABC transporter" evidence="5">
    <location>
        <begin position="3"/>
        <end position="235"/>
    </location>
</feature>
<dbReference type="InterPro" id="IPR027417">
    <property type="entry name" value="P-loop_NTPase"/>
</dbReference>
<dbReference type="GO" id="GO:0016887">
    <property type="term" value="F:ATP hydrolysis activity"/>
    <property type="evidence" value="ECO:0007669"/>
    <property type="project" value="InterPro"/>
</dbReference>